<dbReference type="RefSeq" id="WP_284054287.1">
    <property type="nucleotide sequence ID" value="NZ_JAGRQC010000003.1"/>
</dbReference>
<dbReference type="Proteomes" id="UP000676996">
    <property type="component" value="Unassembled WGS sequence"/>
</dbReference>
<keyword evidence="2" id="KW-1185">Reference proteome</keyword>
<name>A0A8T4IDD8_9SPHN</name>
<sequence>MEDIARAQLRYRRAALQRDAARADARSCLADALGELDDAGTYYTLYYPDDGDRPDWQGGTVPADFSHLDWNALAPSLEVAVEDRSTRRAILLAEIARRSRPADTVLVTVGSRSAPQLALAHADFERHCETILNLGQAALWLSAPSARWLIELRPPWVRVAG</sequence>
<gene>
    <name evidence="1" type="ORF">J7S20_11020</name>
</gene>
<proteinExistence type="predicted"/>
<dbReference type="EMBL" id="JAGRQC010000003">
    <property type="protein sequence ID" value="MBR0553038.1"/>
    <property type="molecule type" value="Genomic_DNA"/>
</dbReference>
<reference evidence="1" key="1">
    <citation type="submission" date="2021-04" db="EMBL/GenBank/DDBJ databases">
        <title>Ouciella asimina sp. nov., isolated from the surface seawater in the hydrothermal field of Okinawa Trough.</title>
        <authorList>
            <person name="Shuang W."/>
        </authorList>
    </citation>
    <scope>NUCLEOTIDE SEQUENCE</scope>
    <source>
        <strain evidence="1">LXI357</strain>
    </source>
</reference>
<organism evidence="1 2">
    <name type="scientific">Stakelama marina</name>
    <dbReference type="NCBI Taxonomy" id="2826939"/>
    <lineage>
        <taxon>Bacteria</taxon>
        <taxon>Pseudomonadati</taxon>
        <taxon>Pseudomonadota</taxon>
        <taxon>Alphaproteobacteria</taxon>
        <taxon>Sphingomonadales</taxon>
        <taxon>Sphingomonadaceae</taxon>
        <taxon>Stakelama</taxon>
    </lineage>
</organism>
<accession>A0A8T4IDD8</accession>
<protein>
    <submittedName>
        <fullName evidence="1">Uncharacterized protein</fullName>
    </submittedName>
</protein>
<dbReference type="AlphaFoldDB" id="A0A8T4IDD8"/>
<evidence type="ECO:0000313" key="2">
    <source>
        <dbReference type="Proteomes" id="UP000676996"/>
    </source>
</evidence>
<evidence type="ECO:0000313" key="1">
    <source>
        <dbReference type="EMBL" id="MBR0553038.1"/>
    </source>
</evidence>
<comment type="caution">
    <text evidence="1">The sequence shown here is derived from an EMBL/GenBank/DDBJ whole genome shotgun (WGS) entry which is preliminary data.</text>
</comment>